<feature type="compositionally biased region" description="Basic and acidic residues" evidence="1">
    <location>
        <begin position="269"/>
        <end position="291"/>
    </location>
</feature>
<evidence type="ECO:0000313" key="3">
    <source>
        <dbReference type="Proteomes" id="UP000193498"/>
    </source>
</evidence>
<feature type="compositionally biased region" description="Basic residues" evidence="1">
    <location>
        <begin position="292"/>
        <end position="310"/>
    </location>
</feature>
<feature type="compositionally biased region" description="Low complexity" evidence="1">
    <location>
        <begin position="252"/>
        <end position="265"/>
    </location>
</feature>
<dbReference type="STRING" id="1314790.A0A1Y1VTP9"/>
<organism evidence="2 3">
    <name type="scientific">Basidiobolus meristosporus CBS 931.73</name>
    <dbReference type="NCBI Taxonomy" id="1314790"/>
    <lineage>
        <taxon>Eukaryota</taxon>
        <taxon>Fungi</taxon>
        <taxon>Fungi incertae sedis</taxon>
        <taxon>Zoopagomycota</taxon>
        <taxon>Entomophthoromycotina</taxon>
        <taxon>Basidiobolomycetes</taxon>
        <taxon>Basidiobolales</taxon>
        <taxon>Basidiobolaceae</taxon>
        <taxon>Basidiobolus</taxon>
    </lineage>
</organism>
<dbReference type="EMBL" id="MCFE01001186">
    <property type="protein sequence ID" value="ORX64670.1"/>
    <property type="molecule type" value="Genomic_DNA"/>
</dbReference>
<sequence>MSKLPYNNDHDTTSPSQFSSNLPPLPYTQQIEPRTSGSSCPINRPPNAYSHLQYGGSTSSGQPSHQLSQPAVHSKEGSYSSSGQVNHPPQQAVVNVSSTGMSSAQARSVQSSGSQTPACFSRPPQIQGYALAPFPSFRVPCNGRTFQDGFPQFYPQPQRLSARDIHEADWLQFMQELSDEGRLKGGQKVTASILPIAMHVGATGFLISRAIKKRMKRGNVGKAAAKIDIWNYCFFNARGVNISLFQGPRRVSGPSTGSSSSSSSSSEDEDRHPAMGMSRESRRAAKEARREDRRRRREQRRHDKQKRRELKRGEKTDEPYYLLVESQHL</sequence>
<dbReference type="InParanoid" id="A0A1Y1VTP9"/>
<dbReference type="OrthoDB" id="5314275at2759"/>
<reference evidence="2 3" key="1">
    <citation type="submission" date="2016-07" db="EMBL/GenBank/DDBJ databases">
        <title>Pervasive Adenine N6-methylation of Active Genes in Fungi.</title>
        <authorList>
            <consortium name="DOE Joint Genome Institute"/>
            <person name="Mondo S.J."/>
            <person name="Dannebaum R.O."/>
            <person name="Kuo R.C."/>
            <person name="Labutti K."/>
            <person name="Haridas S."/>
            <person name="Kuo A."/>
            <person name="Salamov A."/>
            <person name="Ahrendt S.R."/>
            <person name="Lipzen A."/>
            <person name="Sullivan W."/>
            <person name="Andreopoulos W.B."/>
            <person name="Clum A."/>
            <person name="Lindquist E."/>
            <person name="Daum C."/>
            <person name="Ramamoorthy G.K."/>
            <person name="Gryganskyi A."/>
            <person name="Culley D."/>
            <person name="Magnuson J.K."/>
            <person name="James T.Y."/>
            <person name="O'Malley M.A."/>
            <person name="Stajich J.E."/>
            <person name="Spatafora J.W."/>
            <person name="Visel A."/>
            <person name="Grigoriev I.V."/>
        </authorList>
    </citation>
    <scope>NUCLEOTIDE SEQUENCE [LARGE SCALE GENOMIC DNA]</scope>
    <source>
        <strain evidence="2 3">CBS 931.73</strain>
    </source>
</reference>
<dbReference type="Proteomes" id="UP000193498">
    <property type="component" value="Unassembled WGS sequence"/>
</dbReference>
<protein>
    <submittedName>
        <fullName evidence="2">Uncharacterized protein</fullName>
    </submittedName>
</protein>
<keyword evidence="3" id="KW-1185">Reference proteome</keyword>
<dbReference type="AlphaFoldDB" id="A0A1Y1VTP9"/>
<feature type="region of interest" description="Disordered" evidence="1">
    <location>
        <begin position="1"/>
        <end position="89"/>
    </location>
</feature>
<feature type="compositionally biased region" description="Polar residues" evidence="1">
    <location>
        <begin position="55"/>
        <end position="89"/>
    </location>
</feature>
<evidence type="ECO:0000313" key="2">
    <source>
        <dbReference type="EMBL" id="ORX64670.1"/>
    </source>
</evidence>
<evidence type="ECO:0000256" key="1">
    <source>
        <dbReference type="SAM" id="MobiDB-lite"/>
    </source>
</evidence>
<accession>A0A1Y1VTP9</accession>
<comment type="caution">
    <text evidence="2">The sequence shown here is derived from an EMBL/GenBank/DDBJ whole genome shotgun (WGS) entry which is preliminary data.</text>
</comment>
<gene>
    <name evidence="2" type="ORF">K493DRAFT_321962</name>
</gene>
<feature type="compositionally biased region" description="Polar residues" evidence="1">
    <location>
        <begin position="13"/>
        <end position="41"/>
    </location>
</feature>
<dbReference type="Pfam" id="PF15496">
    <property type="entry name" value="DUF4646"/>
    <property type="match status" value="1"/>
</dbReference>
<feature type="region of interest" description="Disordered" evidence="1">
    <location>
        <begin position="246"/>
        <end position="329"/>
    </location>
</feature>
<proteinExistence type="predicted"/>
<dbReference type="InterPro" id="IPR028018">
    <property type="entry name" value="DUF4646"/>
</dbReference>
<name>A0A1Y1VTP9_9FUNG</name>